<accession>U6RK23</accession>
<feature type="transmembrane region" description="Helical" evidence="6">
    <location>
        <begin position="22"/>
        <end position="42"/>
    </location>
</feature>
<reference evidence="8 9" key="1">
    <citation type="submission" date="2013-04" db="EMBL/GenBank/DDBJ databases">
        <title>The Genome Sequence of Bacteroides massiliensis DSM 17679.</title>
        <authorList>
            <consortium name="The Broad Institute Genomics Platform"/>
            <person name="Earl A."/>
            <person name="Ward D."/>
            <person name="Feldgarden M."/>
            <person name="Gevers D."/>
            <person name="Martens E."/>
            <person name="Fenner L."/>
            <person name="Roux V."/>
            <person name="Mallet M.N."/>
            <person name="Raoult D."/>
            <person name="Walker B."/>
            <person name="Young S."/>
            <person name="Zeng Q."/>
            <person name="Gargeya S."/>
            <person name="Fitzgerald M."/>
            <person name="Haas B."/>
            <person name="Abouelleil A."/>
            <person name="Allen A.W."/>
            <person name="Alvarado L."/>
            <person name="Arachchi H.M."/>
            <person name="Berlin A.M."/>
            <person name="Chapman S.B."/>
            <person name="Gainer-Dewar J."/>
            <person name="Goldberg J."/>
            <person name="Griggs A."/>
            <person name="Gujja S."/>
            <person name="Hansen M."/>
            <person name="Howarth C."/>
            <person name="Imamovic A."/>
            <person name="Ireland A."/>
            <person name="Larimer J."/>
            <person name="McCowan C."/>
            <person name="Murphy C."/>
            <person name="Pearson M."/>
            <person name="Poon T.W."/>
            <person name="Priest M."/>
            <person name="Roberts A."/>
            <person name="Saif S."/>
            <person name="Shea T."/>
            <person name="Sisk P."/>
            <person name="Sykes S."/>
            <person name="Wortman J."/>
            <person name="Nusbaum C."/>
            <person name="Birren B."/>
        </authorList>
    </citation>
    <scope>NUCLEOTIDE SEQUENCE [LARGE SCALE GENOMIC DNA]</scope>
    <source>
        <strain evidence="9">B84634 / Timone 84634 / DSM 17679 / JCM 13223</strain>
    </source>
</reference>
<dbReference type="InterPro" id="IPR051449">
    <property type="entry name" value="ABC-2_transporter_component"/>
</dbReference>
<dbReference type="GO" id="GO:0140359">
    <property type="term" value="F:ABC-type transporter activity"/>
    <property type="evidence" value="ECO:0007669"/>
    <property type="project" value="InterPro"/>
</dbReference>
<organism evidence="8 9">
    <name type="scientific">Phocaeicola massiliensis B84634 = Timone 84634 = DSM 17679 = JCM 13223</name>
    <dbReference type="NCBI Taxonomy" id="1121098"/>
    <lineage>
        <taxon>Bacteria</taxon>
        <taxon>Pseudomonadati</taxon>
        <taxon>Bacteroidota</taxon>
        <taxon>Bacteroidia</taxon>
        <taxon>Bacteroidales</taxon>
        <taxon>Bacteroidaceae</taxon>
        <taxon>Phocaeicola</taxon>
    </lineage>
</organism>
<keyword evidence="2" id="KW-1003">Cell membrane</keyword>
<dbReference type="STRING" id="1121098.HMPREF1534_01524"/>
<evidence type="ECO:0000256" key="2">
    <source>
        <dbReference type="ARBA" id="ARBA00022475"/>
    </source>
</evidence>
<dbReference type="RefSeq" id="WP_005939199.1">
    <property type="nucleotide sequence ID" value="NZ_KB890375.1"/>
</dbReference>
<dbReference type="InterPro" id="IPR013525">
    <property type="entry name" value="ABC2_TM"/>
</dbReference>
<dbReference type="Pfam" id="PF12698">
    <property type="entry name" value="ABC2_membrane_3"/>
    <property type="match status" value="2"/>
</dbReference>
<evidence type="ECO:0000313" key="9">
    <source>
        <dbReference type="Proteomes" id="UP000017831"/>
    </source>
</evidence>
<keyword evidence="3 6" id="KW-0812">Transmembrane</keyword>
<evidence type="ECO:0000256" key="4">
    <source>
        <dbReference type="ARBA" id="ARBA00022989"/>
    </source>
</evidence>
<comment type="subcellular location">
    <subcellularLocation>
        <location evidence="1">Cell membrane</location>
        <topology evidence="1">Multi-pass membrane protein</topology>
    </subcellularLocation>
</comment>
<feature type="transmembrane region" description="Helical" evidence="6">
    <location>
        <begin position="293"/>
        <end position="320"/>
    </location>
</feature>
<evidence type="ECO:0000256" key="3">
    <source>
        <dbReference type="ARBA" id="ARBA00022692"/>
    </source>
</evidence>
<feature type="transmembrane region" description="Helical" evidence="6">
    <location>
        <begin position="327"/>
        <end position="347"/>
    </location>
</feature>
<dbReference type="eggNOG" id="COG0842">
    <property type="taxonomic scope" value="Bacteria"/>
</dbReference>
<dbReference type="GO" id="GO:0005886">
    <property type="term" value="C:plasma membrane"/>
    <property type="evidence" value="ECO:0007669"/>
    <property type="project" value="UniProtKB-SubCell"/>
</dbReference>
<dbReference type="Gene3D" id="3.40.1710.10">
    <property type="entry name" value="abc type-2 transporter like domain"/>
    <property type="match status" value="1"/>
</dbReference>
<dbReference type="AlphaFoldDB" id="U6RK23"/>
<keyword evidence="5 6" id="KW-0472">Membrane</keyword>
<keyword evidence="9" id="KW-1185">Reference proteome</keyword>
<evidence type="ECO:0000256" key="5">
    <source>
        <dbReference type="ARBA" id="ARBA00023136"/>
    </source>
</evidence>
<feature type="transmembrane region" description="Helical" evidence="6">
    <location>
        <begin position="266"/>
        <end position="287"/>
    </location>
</feature>
<keyword evidence="4 6" id="KW-1133">Transmembrane helix</keyword>
<feature type="domain" description="ABC-2 type transporter transmembrane" evidence="7">
    <location>
        <begin position="24"/>
        <end position="220"/>
    </location>
</feature>
<feature type="transmembrane region" description="Helical" evidence="6">
    <location>
        <begin position="387"/>
        <end position="407"/>
    </location>
</feature>
<dbReference type="PANTHER" id="PTHR30294:SF46">
    <property type="entry name" value="ABC TRANSPORTER PERMEASE"/>
    <property type="match status" value="1"/>
</dbReference>
<feature type="domain" description="ABC-2 type transporter transmembrane" evidence="7">
    <location>
        <begin position="259"/>
        <end position="402"/>
    </location>
</feature>
<comment type="caution">
    <text evidence="8">The sequence shown here is derived from an EMBL/GenBank/DDBJ whole genome shotgun (WGS) entry which is preliminary data.</text>
</comment>
<sequence length="416" mass="46645">MTILNNILAVSVREFRVMCTRYSILMVLSGGIFLYGLLYNYMYAPNVVRNAPVAVVDMSQTPLSRHYSRLLDATPQAQVLTNNADLQAAKKLMKQREVVGIVYIPEDFDGRVGRGEEAVYVMYSTTTAFLYYASMQEASAGAMLAVNDEVRPNQVVFLPQKDIQPIIRTSSIDVVGMALYNYTDGYGTYLIPAVLMVVIFQTLVMVISMLSGKEREESVSRMSLHGREETTAFRFFTSLGGGDNNENHRVDLSFSRMASIVLGKTSVYVLFYAFFSVFLLGLLPLLFQLPHLAHPILIIQLMIPYIIATSFFALACSVFFSDSDAPLLMIAFFSVGLIFLSGVSYPLELMPWYWQWTHYLIPAAPGTLAFVKINSMGADMSGISQQYIILWMQCVGYFILACLAYRYNMKKALPIA</sequence>
<dbReference type="OrthoDB" id="9811522at2"/>
<evidence type="ECO:0000256" key="6">
    <source>
        <dbReference type="SAM" id="Phobius"/>
    </source>
</evidence>
<name>U6RK23_9BACT</name>
<evidence type="ECO:0000259" key="7">
    <source>
        <dbReference type="Pfam" id="PF12698"/>
    </source>
</evidence>
<feature type="transmembrane region" description="Helical" evidence="6">
    <location>
        <begin position="189"/>
        <end position="212"/>
    </location>
</feature>
<gene>
    <name evidence="8" type="ORF">HMPREF1534_01524</name>
</gene>
<evidence type="ECO:0000256" key="1">
    <source>
        <dbReference type="ARBA" id="ARBA00004651"/>
    </source>
</evidence>
<protein>
    <recommendedName>
        <fullName evidence="7">ABC-2 type transporter transmembrane domain-containing protein</fullName>
    </recommendedName>
</protein>
<evidence type="ECO:0000313" key="8">
    <source>
        <dbReference type="EMBL" id="EOA55538.1"/>
    </source>
</evidence>
<dbReference type="GeneID" id="60062489"/>
<dbReference type="PANTHER" id="PTHR30294">
    <property type="entry name" value="MEMBRANE COMPONENT OF ABC TRANSPORTER YHHJ-RELATED"/>
    <property type="match status" value="1"/>
</dbReference>
<dbReference type="PATRIC" id="fig|1121098.3.peg.1544"/>
<dbReference type="Proteomes" id="UP000017831">
    <property type="component" value="Unassembled WGS sequence"/>
</dbReference>
<dbReference type="EMBL" id="AQHY01000019">
    <property type="protein sequence ID" value="EOA55538.1"/>
    <property type="molecule type" value="Genomic_DNA"/>
</dbReference>
<dbReference type="HOGENOM" id="CLU_039483_10_1_10"/>
<proteinExistence type="predicted"/>